<dbReference type="Gene3D" id="3.40.50.300">
    <property type="entry name" value="P-loop containing nucleotide triphosphate hydrolases"/>
    <property type="match status" value="1"/>
</dbReference>
<dbReference type="STRING" id="299467.A0A443SQX9"/>
<keyword evidence="3" id="KW-0547">Nucleotide-binding</keyword>
<dbReference type="FunFam" id="3.40.50.10050:FF:000001">
    <property type="entry name" value="Translation initiation factor IF-2"/>
    <property type="match status" value="1"/>
</dbReference>
<dbReference type="InterPro" id="IPR000795">
    <property type="entry name" value="T_Tr_GTP-bd_dom"/>
</dbReference>
<evidence type="ECO:0000256" key="1">
    <source>
        <dbReference type="ARBA" id="ARBA00007733"/>
    </source>
</evidence>
<dbReference type="CDD" id="cd01887">
    <property type="entry name" value="IF2_eIF5B"/>
    <property type="match status" value="1"/>
</dbReference>
<comment type="similarity">
    <text evidence="1">Belongs to the TRAFAC class translation factor GTPase superfamily. Classic translation factor GTPase family. IF-2 subfamily.</text>
</comment>
<dbReference type="InterPro" id="IPR044145">
    <property type="entry name" value="IF2_II"/>
</dbReference>
<dbReference type="InterPro" id="IPR015760">
    <property type="entry name" value="TIF_IF2"/>
</dbReference>
<keyword evidence="5" id="KW-0342">GTP-binding</keyword>
<comment type="function">
    <text evidence="6">One of the essential components for the initiation of protein synthesis. Protects formylmethionyl-tRNA from spontaneous hydrolysis and promotes its binding to the 30S ribosomal subunits. Also involved in the hydrolysis of GTP during the formation of the 70S ribosomal complex.</text>
</comment>
<dbReference type="EMBL" id="NCKV01000703">
    <property type="protein sequence ID" value="RWS29951.1"/>
    <property type="molecule type" value="Genomic_DNA"/>
</dbReference>
<evidence type="ECO:0000256" key="6">
    <source>
        <dbReference type="ARBA" id="ARBA00025162"/>
    </source>
</evidence>
<evidence type="ECO:0000256" key="4">
    <source>
        <dbReference type="ARBA" id="ARBA00022917"/>
    </source>
</evidence>
<evidence type="ECO:0000256" key="2">
    <source>
        <dbReference type="ARBA" id="ARBA00022540"/>
    </source>
</evidence>
<dbReference type="AlphaFoldDB" id="A0A443SQX9"/>
<dbReference type="SUPFAM" id="SSF52156">
    <property type="entry name" value="Initiation factor IF2/eIF5b, domain 3"/>
    <property type="match status" value="1"/>
</dbReference>
<dbReference type="InterPro" id="IPR009000">
    <property type="entry name" value="Transl_B-barrel_sf"/>
</dbReference>
<dbReference type="Pfam" id="PF11987">
    <property type="entry name" value="IF-2"/>
    <property type="match status" value="1"/>
</dbReference>
<dbReference type="GO" id="GO:0003924">
    <property type="term" value="F:GTPase activity"/>
    <property type="evidence" value="ECO:0007669"/>
    <property type="project" value="InterPro"/>
</dbReference>
<protein>
    <submittedName>
        <fullName evidence="8">Translation initiation factor IF-2-like protein</fullName>
    </submittedName>
</protein>
<reference evidence="8 9" key="1">
    <citation type="journal article" date="2018" name="Gigascience">
        <title>Genomes of trombidid mites reveal novel predicted allergens and laterally-transferred genes associated with secondary metabolism.</title>
        <authorList>
            <person name="Dong X."/>
            <person name="Chaisiri K."/>
            <person name="Xia D."/>
            <person name="Armstrong S.D."/>
            <person name="Fang Y."/>
            <person name="Donnelly M.J."/>
            <person name="Kadowaki T."/>
            <person name="McGarry J.W."/>
            <person name="Darby A.C."/>
            <person name="Makepeace B.L."/>
        </authorList>
    </citation>
    <scope>NUCLEOTIDE SEQUENCE [LARGE SCALE GENOMIC DNA]</scope>
    <source>
        <strain evidence="8">UoL-UT</strain>
    </source>
</reference>
<dbReference type="GO" id="GO:0005525">
    <property type="term" value="F:GTP binding"/>
    <property type="evidence" value="ECO:0007669"/>
    <property type="project" value="UniProtKB-KW"/>
</dbReference>
<dbReference type="SUPFAM" id="SSF52540">
    <property type="entry name" value="P-loop containing nucleoside triphosphate hydrolases"/>
    <property type="match status" value="1"/>
</dbReference>
<dbReference type="Proteomes" id="UP000288716">
    <property type="component" value="Unassembled WGS sequence"/>
</dbReference>
<dbReference type="Gene3D" id="3.40.50.10050">
    <property type="entry name" value="Translation initiation factor IF- 2, domain 3"/>
    <property type="match status" value="1"/>
</dbReference>
<evidence type="ECO:0000256" key="3">
    <source>
        <dbReference type="ARBA" id="ARBA00022741"/>
    </source>
</evidence>
<dbReference type="PANTHER" id="PTHR43381">
    <property type="entry name" value="TRANSLATION INITIATION FACTOR IF-2-RELATED"/>
    <property type="match status" value="1"/>
</dbReference>
<dbReference type="VEuPathDB" id="VectorBase:LDEU002088"/>
<dbReference type="FunFam" id="2.40.30.10:FF:000008">
    <property type="entry name" value="Translation initiation factor IF-2"/>
    <property type="match status" value="1"/>
</dbReference>
<gene>
    <name evidence="8" type="ORF">B4U80_01536</name>
</gene>
<dbReference type="InterPro" id="IPR023115">
    <property type="entry name" value="TIF_IF2_dom3"/>
</dbReference>
<organism evidence="8 9">
    <name type="scientific">Leptotrombidium deliense</name>
    <dbReference type="NCBI Taxonomy" id="299467"/>
    <lineage>
        <taxon>Eukaryota</taxon>
        <taxon>Metazoa</taxon>
        <taxon>Ecdysozoa</taxon>
        <taxon>Arthropoda</taxon>
        <taxon>Chelicerata</taxon>
        <taxon>Arachnida</taxon>
        <taxon>Acari</taxon>
        <taxon>Acariformes</taxon>
        <taxon>Trombidiformes</taxon>
        <taxon>Prostigmata</taxon>
        <taxon>Anystina</taxon>
        <taxon>Parasitengona</taxon>
        <taxon>Trombiculoidea</taxon>
        <taxon>Trombiculidae</taxon>
        <taxon>Leptotrombidium</taxon>
    </lineage>
</organism>
<accession>A0A443SQX9</accession>
<evidence type="ECO:0000313" key="8">
    <source>
        <dbReference type="EMBL" id="RWS29951.1"/>
    </source>
</evidence>
<dbReference type="GO" id="GO:0003743">
    <property type="term" value="F:translation initiation factor activity"/>
    <property type="evidence" value="ECO:0007669"/>
    <property type="project" value="UniProtKB-KW"/>
</dbReference>
<dbReference type="InterPro" id="IPR027417">
    <property type="entry name" value="P-loop_NTPase"/>
</dbReference>
<evidence type="ECO:0000256" key="5">
    <source>
        <dbReference type="ARBA" id="ARBA00023134"/>
    </source>
</evidence>
<name>A0A443SQX9_9ACAR</name>
<feature type="domain" description="Tr-type G" evidence="7">
    <location>
        <begin position="121"/>
        <end position="293"/>
    </location>
</feature>
<dbReference type="OrthoDB" id="361630at2759"/>
<dbReference type="PANTHER" id="PTHR43381:SF20">
    <property type="entry name" value="TRANSLATION INITIATION FACTOR IF-2, MITOCHONDRIAL"/>
    <property type="match status" value="1"/>
</dbReference>
<evidence type="ECO:0000259" key="7">
    <source>
        <dbReference type="PROSITE" id="PS51722"/>
    </source>
</evidence>
<dbReference type="FunFam" id="3.40.50.300:FF:000019">
    <property type="entry name" value="Translation initiation factor IF-2"/>
    <property type="match status" value="1"/>
</dbReference>
<dbReference type="NCBIfam" id="TIGR00231">
    <property type="entry name" value="small_GTP"/>
    <property type="match status" value="1"/>
</dbReference>
<dbReference type="SUPFAM" id="SSF50447">
    <property type="entry name" value="Translation proteins"/>
    <property type="match status" value="2"/>
</dbReference>
<comment type="caution">
    <text evidence="8">The sequence shown here is derived from an EMBL/GenBank/DDBJ whole genome shotgun (WGS) entry which is preliminary data.</text>
</comment>
<dbReference type="GO" id="GO:0005737">
    <property type="term" value="C:cytoplasm"/>
    <property type="evidence" value="ECO:0007669"/>
    <property type="project" value="TreeGrafter"/>
</dbReference>
<keyword evidence="4" id="KW-0648">Protein biosynthesis</keyword>
<dbReference type="PROSITE" id="PS51722">
    <property type="entry name" value="G_TR_2"/>
    <property type="match status" value="1"/>
</dbReference>
<dbReference type="Pfam" id="PF22042">
    <property type="entry name" value="EF-G_D2"/>
    <property type="match status" value="1"/>
</dbReference>
<evidence type="ECO:0000313" key="9">
    <source>
        <dbReference type="Proteomes" id="UP000288716"/>
    </source>
</evidence>
<dbReference type="InterPro" id="IPR005225">
    <property type="entry name" value="Small_GTP-bd"/>
</dbReference>
<keyword evidence="9" id="KW-1185">Reference proteome</keyword>
<dbReference type="Pfam" id="PF00009">
    <property type="entry name" value="GTP_EFTU"/>
    <property type="match status" value="1"/>
</dbReference>
<keyword evidence="2 8" id="KW-0396">Initiation factor</keyword>
<dbReference type="InterPro" id="IPR036925">
    <property type="entry name" value="TIF_IF2_dom3_sf"/>
</dbReference>
<dbReference type="InterPro" id="IPR053905">
    <property type="entry name" value="EF-G-like_DII"/>
</dbReference>
<dbReference type="CDD" id="cd03702">
    <property type="entry name" value="IF2_mtIF2_II"/>
    <property type="match status" value="1"/>
</dbReference>
<dbReference type="Gene3D" id="2.40.30.10">
    <property type="entry name" value="Translation factors"/>
    <property type="match status" value="2"/>
</dbReference>
<proteinExistence type="inferred from homology"/>
<sequence length="679" mass="75837">MSLGRLSVHKSCCFSLASLALLFPRNFSSKTHKLPVIKIWNGMNLSEFRSAVNVTESQLREAMYNAKIKRLDSIEDAKTLVQLLQRRFDVVATPKKIITEHDDLSSIIEKNITHSGKTIRRRPAVVTIMGHVDHGKTTLLDALRHSELVKQEFGGITQHIGAFVVTLNDERLTVLDTPGHSAFASMRQRGANVTDIIVLVVAADDGVMQQTIESINFAKAASVPVIVAISKIDKVNDLNEKLQFVKSGLFAQGIILEEDGGDTQAIAINALKGQGLDELKESIIALAEMLQLKAPIDGRVEGTVIESCVHPHRGRLATVLVQSGTLRKGDVIIAGETNIAFAKVRSMFDERGTVVEKVSPGTPVQVIGWKIDTLPAAGDKVLQVPTEKHAKDIFRVAENITKARKTEEEYNKYLIHSQVERQAYKEELEAKRAAGIRYKRKSMGNRQKQFEVDEAEENKNLHLIIKADVNGTLEVLLNILDSYPNDSQEVKVHVIHSAVGAVTENDVDLASCFKNTYIYAFNVNTLPDAANLSNKSSIAIRNFKVIYKLIDDLKKEISDRLPKTEVEEVVGEAVVLQEFLINEKNKKVPVAGCRCISGFLKKDMLFKLKRGGNIIKENLQLISMRHIKDEVTTIKKEMECGLRFQMKQEDNIHFQHTDSILCYHLKKVNQTTNWNPEGF</sequence>